<organism evidence="1 2">
    <name type="scientific">Nocardia mexicana</name>
    <dbReference type="NCBI Taxonomy" id="279262"/>
    <lineage>
        <taxon>Bacteria</taxon>
        <taxon>Bacillati</taxon>
        <taxon>Actinomycetota</taxon>
        <taxon>Actinomycetes</taxon>
        <taxon>Mycobacteriales</taxon>
        <taxon>Nocardiaceae</taxon>
        <taxon>Nocardia</taxon>
    </lineage>
</organism>
<keyword evidence="2" id="KW-1185">Reference proteome</keyword>
<evidence type="ECO:0000313" key="1">
    <source>
        <dbReference type="EMBL" id="RDI46369.1"/>
    </source>
</evidence>
<dbReference type="AlphaFoldDB" id="A0A370GSF5"/>
<comment type="caution">
    <text evidence="1">The sequence shown here is derived from an EMBL/GenBank/DDBJ whole genome shotgun (WGS) entry which is preliminary data.</text>
</comment>
<gene>
    <name evidence="1" type="ORF">DFR68_111128</name>
</gene>
<name>A0A370GSF5_9NOCA</name>
<accession>A0A370GSF5</accession>
<dbReference type="EMBL" id="QQAZ01000011">
    <property type="protein sequence ID" value="RDI46369.1"/>
    <property type="molecule type" value="Genomic_DNA"/>
</dbReference>
<sequence length="340" mass="37142">MQFLDALTEFERAVQDEDISAMEEAHAGLSSAYGDATRDELAQGGPRLADLLDDVPLGGRSNIAVLIGACVEQGADAVACGFAVVRNVAENLSNAKIFAETWRETLAEALGDELPDPDGEVIRELFEVFGPEITLSWWELDNWMRAGVAVLQHPQVRGALNQEQRDYLIEQLDALHETADRWDKCLAYLLVVLDDEPLVVLHRESATGYRVRTTGIGDNFQLDTLLGNALIGAGHIPGDPPSAEAVAACLDTEGMVPSEGIFLFHALDGSRVWYEGNPSDIPVVDGHRVLVLDPRPFPHHFPAGRFSPRMPASLDVEDVLSEQEVAAWFERAKPLEAAVE</sequence>
<protein>
    <submittedName>
        <fullName evidence="1">Uncharacterized protein</fullName>
    </submittedName>
</protein>
<dbReference type="Proteomes" id="UP000255355">
    <property type="component" value="Unassembled WGS sequence"/>
</dbReference>
<proteinExistence type="predicted"/>
<evidence type="ECO:0000313" key="2">
    <source>
        <dbReference type="Proteomes" id="UP000255355"/>
    </source>
</evidence>
<dbReference type="STRING" id="1210089.GCA_001613165_02916"/>
<reference evidence="1 2" key="1">
    <citation type="submission" date="2018-07" db="EMBL/GenBank/DDBJ databases">
        <title>Genomic Encyclopedia of Type Strains, Phase IV (KMG-IV): sequencing the most valuable type-strain genomes for metagenomic binning, comparative biology and taxonomic classification.</title>
        <authorList>
            <person name="Goeker M."/>
        </authorList>
    </citation>
    <scope>NUCLEOTIDE SEQUENCE [LARGE SCALE GENOMIC DNA]</scope>
    <source>
        <strain evidence="1 2">DSM 44952</strain>
    </source>
</reference>